<accession>A0A2S0MDD5</accession>
<dbReference type="KEGG" id="otk:C6570_06345"/>
<evidence type="ECO:0000313" key="4">
    <source>
        <dbReference type="Proteomes" id="UP000239709"/>
    </source>
</evidence>
<evidence type="ECO:0000256" key="1">
    <source>
        <dbReference type="SAM" id="Phobius"/>
    </source>
</evidence>
<dbReference type="InterPro" id="IPR013783">
    <property type="entry name" value="Ig-like_fold"/>
</dbReference>
<dbReference type="Gene3D" id="2.60.40.10">
    <property type="entry name" value="Immunoglobulins"/>
    <property type="match status" value="1"/>
</dbReference>
<name>A0A2S0MDD5_9BURK</name>
<reference evidence="3 4" key="1">
    <citation type="submission" date="2018-03" db="EMBL/GenBank/DDBJ databases">
        <title>Genome sequencing of Ottowia sp.</title>
        <authorList>
            <person name="Kim S.-J."/>
            <person name="Heo J."/>
            <person name="Kwon S.-W."/>
        </authorList>
    </citation>
    <scope>NUCLEOTIDE SEQUENCE [LARGE SCALE GENOMIC DNA]</scope>
    <source>
        <strain evidence="3 4">KADR8-3</strain>
    </source>
</reference>
<dbReference type="AlphaFoldDB" id="A0A2S0MDD5"/>
<organism evidence="3 4">
    <name type="scientific">Ottowia oryzae</name>
    <dbReference type="NCBI Taxonomy" id="2109914"/>
    <lineage>
        <taxon>Bacteria</taxon>
        <taxon>Pseudomonadati</taxon>
        <taxon>Pseudomonadota</taxon>
        <taxon>Betaproteobacteria</taxon>
        <taxon>Burkholderiales</taxon>
        <taxon>Comamonadaceae</taxon>
        <taxon>Ottowia</taxon>
    </lineage>
</organism>
<keyword evidence="1" id="KW-0812">Transmembrane</keyword>
<dbReference type="EMBL" id="CP027666">
    <property type="protein sequence ID" value="AVO33912.1"/>
    <property type="molecule type" value="Genomic_DNA"/>
</dbReference>
<feature type="transmembrane region" description="Helical" evidence="1">
    <location>
        <begin position="300"/>
        <end position="321"/>
    </location>
</feature>
<sequence>MAEVEAAILSNPKLVVLAFVDGCCSVANNLAPFVNIINQIKPWPATVGLAAGTNPVTAPLSASSLYRQTFVGLPNMQGGAYEGLTNVPVDYSLYLDPVNAGLTPPGAYGMFVPQAASNGGAGACVFLTADASPFGFPAQVPALASAFVSAALDPNGACKLPAAGAPDWRADITGPATLTPGTPDGYNLTVSNQGVGLGVATTVVVTMPAGVTVVPGSLPAACTPAAGNASFTCNVAQLAAANPTALPPVAGGSIAFPFQAVATAGSPGGNIQAVVTTQPAEINTANNTATLAVAVGAVPAVPAVGTWGLLLLSAMLAGVAARRRAG</sequence>
<feature type="domain" description="IPTL-CTERM protein sorting" evidence="2">
    <location>
        <begin position="300"/>
        <end position="324"/>
    </location>
</feature>
<dbReference type="Pfam" id="PF18203">
    <property type="entry name" value="IPTL-CTERM"/>
    <property type="match status" value="1"/>
</dbReference>
<keyword evidence="4" id="KW-1185">Reference proteome</keyword>
<evidence type="ECO:0000259" key="2">
    <source>
        <dbReference type="Pfam" id="PF18203"/>
    </source>
</evidence>
<protein>
    <recommendedName>
        <fullName evidence="2">IPTL-CTERM protein sorting domain-containing protein</fullName>
    </recommendedName>
</protein>
<dbReference type="NCBIfam" id="TIGR04174">
    <property type="entry name" value="IPTL_CTERM"/>
    <property type="match status" value="1"/>
</dbReference>
<gene>
    <name evidence="3" type="ORF">C6570_06345</name>
</gene>
<evidence type="ECO:0000313" key="3">
    <source>
        <dbReference type="EMBL" id="AVO33912.1"/>
    </source>
</evidence>
<keyword evidence="1" id="KW-0472">Membrane</keyword>
<dbReference type="InterPro" id="IPR026442">
    <property type="entry name" value="IPTL_CTERM"/>
</dbReference>
<proteinExistence type="predicted"/>
<dbReference type="Proteomes" id="UP000239709">
    <property type="component" value="Chromosome"/>
</dbReference>
<keyword evidence="1" id="KW-1133">Transmembrane helix</keyword>